<dbReference type="AlphaFoldDB" id="E2ZI47"/>
<dbReference type="Proteomes" id="UP000006028">
    <property type="component" value="Unassembled WGS sequence"/>
</dbReference>
<dbReference type="EMBL" id="AECU01000114">
    <property type="protein sequence ID" value="EFQ07164.1"/>
    <property type="molecule type" value="Genomic_DNA"/>
</dbReference>
<comment type="caution">
    <text evidence="1">The sequence shown here is derived from an EMBL/GenBank/DDBJ whole genome shotgun (WGS) entry which is preliminary data.</text>
</comment>
<reference evidence="1 2" key="1">
    <citation type="submission" date="2010-08" db="EMBL/GenBank/DDBJ databases">
        <authorList>
            <person name="Weinstock G."/>
            <person name="Sodergren E."/>
            <person name="Clifton S."/>
            <person name="Fulton L."/>
            <person name="Fulton B."/>
            <person name="Courtney L."/>
            <person name="Fronick C."/>
            <person name="Harrison M."/>
            <person name="Strong C."/>
            <person name="Farmer C."/>
            <person name="Delahaunty K."/>
            <person name="Markovic C."/>
            <person name="Hall O."/>
            <person name="Minx P."/>
            <person name="Tomlinson C."/>
            <person name="Mitreva M."/>
            <person name="Hou S."/>
            <person name="Chen J."/>
            <person name="Wollam A."/>
            <person name="Pepin K.H."/>
            <person name="Johnson M."/>
            <person name="Bhonagiri V."/>
            <person name="Zhang X."/>
            <person name="Suruliraj S."/>
            <person name="Warren W."/>
            <person name="Chinwalla A."/>
            <person name="Mardis E.R."/>
            <person name="Wilson R.K."/>
        </authorList>
    </citation>
    <scope>NUCLEOTIDE SEQUENCE [LARGE SCALE GENOMIC DNA]</scope>
    <source>
        <strain evidence="1 2">KLE1255</strain>
    </source>
</reference>
<protein>
    <submittedName>
        <fullName evidence="1">Uncharacterized protein</fullName>
    </submittedName>
</protein>
<accession>E2ZI47</accession>
<sequence>MAQASRALVMLLPTPPLPDTTPMTFLTLLLGLGASCLGAASREEHAAPQLEQSWVHSSLILFLRTAGSEALAVCFLLDQNTAAKAAPLLYHKSAQETTRRATLLLHILFRRFICWNRNIPAGGAPCGRAI</sequence>
<evidence type="ECO:0000313" key="2">
    <source>
        <dbReference type="Proteomes" id="UP000006028"/>
    </source>
</evidence>
<dbReference type="BioCyc" id="FCF748224-HMP:GTSS-20-MONOMER"/>
<name>E2ZI47_9FIRM</name>
<proteinExistence type="predicted"/>
<dbReference type="HOGENOM" id="CLU_1934879_0_0_9"/>
<evidence type="ECO:0000313" key="1">
    <source>
        <dbReference type="EMBL" id="EFQ07164.1"/>
    </source>
</evidence>
<gene>
    <name evidence="1" type="ORF">HMPREF9436_01336</name>
</gene>
<organism evidence="1 2">
    <name type="scientific">Faecalibacterium cf. prausnitzii KLE1255</name>
    <dbReference type="NCBI Taxonomy" id="748224"/>
    <lineage>
        <taxon>Bacteria</taxon>
        <taxon>Bacillati</taxon>
        <taxon>Bacillota</taxon>
        <taxon>Clostridia</taxon>
        <taxon>Eubacteriales</taxon>
        <taxon>Oscillospiraceae</taxon>
        <taxon>Faecalibacterium</taxon>
    </lineage>
</organism>
<dbReference type="STRING" id="748224.HMPREF9436_01336"/>